<dbReference type="AlphaFoldDB" id="A0AAV9FEW7"/>
<sequence>MSGSGSGSGRREGGGGFSGGLGRSYGAGGGRNVRAEDSAGNGGGEWMLVGRKRRWFPGGCGGIKAVRSRQAGSADVERTPKEEPSSQVEASEFLEENEELLVVKASVWVSIGQVVPEVISVKLDGWSVKVKVELMGNGASASYAEALRGRKVGRNMDGHASVGASARIHVSCKERVGDNDGWGSSHVEGRQYKGKAPEVSGSSMSRDGSSGSGSGIGSGLGKGKAVLMSNQRVVGSMEAIGAQAGGSDFVPCSTQGSLSQVAPPNVAPTHHISQRTGVVGESPSREPGPFLEGWVMRFLGGERVEEPSMKGDGCPNGQHVEELVQGFLANMMGLSQSCGPDSLGGQAHSALDSHTSHAGGPQDNRLGRGSYGVRGVKGMLEPVQRGEVAEKYGTQDRRLKSIIVGPLDSACAQEGMDVVEVREGQICPKDFRGVDASLNGGGCVVSSPPCSTVGAREELLEAEEFSGSLACGKAVLLGFDVKERLPHG</sequence>
<feature type="region of interest" description="Disordered" evidence="1">
    <location>
        <begin position="179"/>
        <end position="217"/>
    </location>
</feature>
<reference evidence="2" key="1">
    <citation type="journal article" date="2023" name="Nat. Commun.">
        <title>Diploid and tetraploid genomes of Acorus and the evolution of monocots.</title>
        <authorList>
            <person name="Ma L."/>
            <person name="Liu K.W."/>
            <person name="Li Z."/>
            <person name="Hsiao Y.Y."/>
            <person name="Qi Y."/>
            <person name="Fu T."/>
            <person name="Tang G.D."/>
            <person name="Zhang D."/>
            <person name="Sun W.H."/>
            <person name="Liu D.K."/>
            <person name="Li Y."/>
            <person name="Chen G.Z."/>
            <person name="Liu X.D."/>
            <person name="Liao X.Y."/>
            <person name="Jiang Y.T."/>
            <person name="Yu X."/>
            <person name="Hao Y."/>
            <person name="Huang J."/>
            <person name="Zhao X.W."/>
            <person name="Ke S."/>
            <person name="Chen Y.Y."/>
            <person name="Wu W.L."/>
            <person name="Hsu J.L."/>
            <person name="Lin Y.F."/>
            <person name="Huang M.D."/>
            <person name="Li C.Y."/>
            <person name="Huang L."/>
            <person name="Wang Z.W."/>
            <person name="Zhao X."/>
            <person name="Zhong W.Y."/>
            <person name="Peng D.H."/>
            <person name="Ahmad S."/>
            <person name="Lan S."/>
            <person name="Zhang J.S."/>
            <person name="Tsai W.C."/>
            <person name="Van de Peer Y."/>
            <person name="Liu Z.J."/>
        </authorList>
    </citation>
    <scope>NUCLEOTIDE SEQUENCE</scope>
    <source>
        <strain evidence="2">CP</strain>
    </source>
</reference>
<dbReference type="EMBL" id="JAUJYO010000002">
    <property type="protein sequence ID" value="KAK1323295.1"/>
    <property type="molecule type" value="Genomic_DNA"/>
</dbReference>
<evidence type="ECO:0000313" key="2">
    <source>
        <dbReference type="EMBL" id="KAK1323295.1"/>
    </source>
</evidence>
<reference evidence="2" key="2">
    <citation type="submission" date="2023-06" db="EMBL/GenBank/DDBJ databases">
        <authorList>
            <person name="Ma L."/>
            <person name="Liu K.-W."/>
            <person name="Li Z."/>
            <person name="Hsiao Y.-Y."/>
            <person name="Qi Y."/>
            <person name="Fu T."/>
            <person name="Tang G."/>
            <person name="Zhang D."/>
            <person name="Sun W.-H."/>
            <person name="Liu D.-K."/>
            <person name="Li Y."/>
            <person name="Chen G.-Z."/>
            <person name="Liu X.-D."/>
            <person name="Liao X.-Y."/>
            <person name="Jiang Y.-T."/>
            <person name="Yu X."/>
            <person name="Hao Y."/>
            <person name="Huang J."/>
            <person name="Zhao X.-W."/>
            <person name="Ke S."/>
            <person name="Chen Y.-Y."/>
            <person name="Wu W.-L."/>
            <person name="Hsu J.-L."/>
            <person name="Lin Y.-F."/>
            <person name="Huang M.-D."/>
            <person name="Li C.-Y."/>
            <person name="Huang L."/>
            <person name="Wang Z.-W."/>
            <person name="Zhao X."/>
            <person name="Zhong W.-Y."/>
            <person name="Peng D.-H."/>
            <person name="Ahmad S."/>
            <person name="Lan S."/>
            <person name="Zhang J.-S."/>
            <person name="Tsai W.-C."/>
            <person name="Van De Peer Y."/>
            <person name="Liu Z.-J."/>
        </authorList>
    </citation>
    <scope>NUCLEOTIDE SEQUENCE</scope>
    <source>
        <strain evidence="2">CP</strain>
        <tissue evidence="2">Leaves</tissue>
    </source>
</reference>
<organism evidence="2 3">
    <name type="scientific">Acorus calamus</name>
    <name type="common">Sweet flag</name>
    <dbReference type="NCBI Taxonomy" id="4465"/>
    <lineage>
        <taxon>Eukaryota</taxon>
        <taxon>Viridiplantae</taxon>
        <taxon>Streptophyta</taxon>
        <taxon>Embryophyta</taxon>
        <taxon>Tracheophyta</taxon>
        <taxon>Spermatophyta</taxon>
        <taxon>Magnoliopsida</taxon>
        <taxon>Liliopsida</taxon>
        <taxon>Acoraceae</taxon>
        <taxon>Acorus</taxon>
    </lineage>
</organism>
<protein>
    <recommendedName>
        <fullName evidence="4">DUF4283 domain-containing protein</fullName>
    </recommendedName>
</protein>
<feature type="region of interest" description="Disordered" evidence="1">
    <location>
        <begin position="340"/>
        <end position="371"/>
    </location>
</feature>
<proteinExistence type="predicted"/>
<feature type="region of interest" description="Disordered" evidence="1">
    <location>
        <begin position="66"/>
        <end position="87"/>
    </location>
</feature>
<evidence type="ECO:0000256" key="1">
    <source>
        <dbReference type="SAM" id="MobiDB-lite"/>
    </source>
</evidence>
<feature type="region of interest" description="Disordered" evidence="1">
    <location>
        <begin position="1"/>
        <end position="44"/>
    </location>
</feature>
<name>A0AAV9FEW7_ACOCL</name>
<feature type="compositionally biased region" description="Low complexity" evidence="1">
    <location>
        <begin position="200"/>
        <end position="209"/>
    </location>
</feature>
<dbReference type="Proteomes" id="UP001180020">
    <property type="component" value="Unassembled WGS sequence"/>
</dbReference>
<gene>
    <name evidence="2" type="ORF">QJS10_CPA02g00938</name>
</gene>
<comment type="caution">
    <text evidence="2">The sequence shown here is derived from an EMBL/GenBank/DDBJ whole genome shotgun (WGS) entry which is preliminary data.</text>
</comment>
<evidence type="ECO:0000313" key="3">
    <source>
        <dbReference type="Proteomes" id="UP001180020"/>
    </source>
</evidence>
<evidence type="ECO:0008006" key="4">
    <source>
        <dbReference type="Google" id="ProtNLM"/>
    </source>
</evidence>
<accession>A0AAV9FEW7</accession>
<keyword evidence="3" id="KW-1185">Reference proteome</keyword>
<feature type="compositionally biased region" description="Gly residues" evidence="1">
    <location>
        <begin position="1"/>
        <end position="31"/>
    </location>
</feature>
<feature type="compositionally biased region" description="Basic and acidic residues" evidence="1">
    <location>
        <begin position="75"/>
        <end position="84"/>
    </location>
</feature>